<sequence>MFNSIVKSLIRDILQTFKDIDSDSNIRSVVLSGAGRMFSAGLDLKEGSSKEKISPDLDVARQSFARQSHLRWFQSSISSLEKCSKPVIVCIHNGAIGAGIDLSTAGDIRYGTKDSYYCVKEVDVGLAADIGTLQRLPKVIGNASLVRELCFTSRNMYADEALQCGLINKIFDTKEQMIEEALKIASEIATKSPVAVVSTKKLLNYSRDHSVDEGLEYTAVWNSAMLMTEDIPKSVEAFMKKKPAAYANL</sequence>
<gene>
    <name evidence="6" type="ORF">INT45_012972</name>
</gene>
<comment type="pathway">
    <text evidence="1">Lipid metabolism; fatty acid beta-oxidation.</text>
</comment>
<evidence type="ECO:0000313" key="7">
    <source>
        <dbReference type="Proteomes" id="UP000646827"/>
    </source>
</evidence>
<dbReference type="Gene3D" id="1.10.12.10">
    <property type="entry name" value="Lyase 2-enoyl-coa Hydratase, Chain A, domain 2"/>
    <property type="match status" value="1"/>
</dbReference>
<dbReference type="Proteomes" id="UP000646827">
    <property type="component" value="Unassembled WGS sequence"/>
</dbReference>
<dbReference type="InterPro" id="IPR014748">
    <property type="entry name" value="Enoyl-CoA_hydra_C"/>
</dbReference>
<dbReference type="OrthoDB" id="14970at2759"/>
<evidence type="ECO:0000256" key="5">
    <source>
        <dbReference type="ARBA" id="ARBA00023235"/>
    </source>
</evidence>
<name>A0A8H7RYY2_9FUNG</name>
<dbReference type="EMBL" id="JAEPRB010000235">
    <property type="protein sequence ID" value="KAG2218353.1"/>
    <property type="molecule type" value="Genomic_DNA"/>
</dbReference>
<keyword evidence="3" id="KW-0276">Fatty acid metabolism</keyword>
<keyword evidence="7" id="KW-1185">Reference proteome</keyword>
<dbReference type="FunFam" id="1.10.12.10:FF:000004">
    <property type="entry name" value="Delta3,5-delta2,4-dienoyl-CoA isomerase"/>
    <property type="match status" value="1"/>
</dbReference>
<dbReference type="PANTHER" id="PTHR43149">
    <property type="entry name" value="ENOYL-COA HYDRATASE"/>
    <property type="match status" value="1"/>
</dbReference>
<dbReference type="GO" id="GO:0051750">
    <property type="term" value="F:delta(3,5)-delta(2,4)-dienoyl-CoA isomerase activity"/>
    <property type="evidence" value="ECO:0007669"/>
    <property type="project" value="TreeGrafter"/>
</dbReference>
<evidence type="ECO:0000256" key="3">
    <source>
        <dbReference type="ARBA" id="ARBA00022832"/>
    </source>
</evidence>
<evidence type="ECO:0000256" key="1">
    <source>
        <dbReference type="ARBA" id="ARBA00005005"/>
    </source>
</evidence>
<proteinExistence type="inferred from homology"/>
<keyword evidence="5" id="KW-0413">Isomerase</keyword>
<dbReference type="UniPathway" id="UPA00659"/>
<protein>
    <submittedName>
        <fullName evidence="6">Uncharacterized protein</fullName>
    </submittedName>
</protein>
<dbReference type="InterPro" id="IPR045002">
    <property type="entry name" value="Ech1-like"/>
</dbReference>
<reference evidence="6 7" key="1">
    <citation type="submission" date="2020-12" db="EMBL/GenBank/DDBJ databases">
        <title>Metabolic potential, ecology and presence of endohyphal bacteria is reflected in genomic diversity of Mucoromycotina.</title>
        <authorList>
            <person name="Muszewska A."/>
            <person name="Okrasinska A."/>
            <person name="Steczkiewicz K."/>
            <person name="Drgas O."/>
            <person name="Orlowska M."/>
            <person name="Perlinska-Lenart U."/>
            <person name="Aleksandrzak-Piekarczyk T."/>
            <person name="Szatraj K."/>
            <person name="Zielenkiewicz U."/>
            <person name="Pilsyk S."/>
            <person name="Malc E."/>
            <person name="Mieczkowski P."/>
            <person name="Kruszewska J.S."/>
            <person name="Biernat P."/>
            <person name="Pawlowska J."/>
        </authorList>
    </citation>
    <scope>NUCLEOTIDE SEQUENCE [LARGE SCALE GENOMIC DNA]</scope>
    <source>
        <strain evidence="6 7">CBS 142.35</strain>
    </source>
</reference>
<dbReference type="InterPro" id="IPR001753">
    <property type="entry name" value="Enoyl-CoA_hydra/iso"/>
</dbReference>
<dbReference type="Gene3D" id="3.90.226.10">
    <property type="entry name" value="2-enoyl-CoA Hydratase, Chain A, domain 1"/>
    <property type="match status" value="1"/>
</dbReference>
<dbReference type="GO" id="GO:0005739">
    <property type="term" value="C:mitochondrion"/>
    <property type="evidence" value="ECO:0007669"/>
    <property type="project" value="TreeGrafter"/>
</dbReference>
<organism evidence="6 7">
    <name type="scientific">Circinella minor</name>
    <dbReference type="NCBI Taxonomy" id="1195481"/>
    <lineage>
        <taxon>Eukaryota</taxon>
        <taxon>Fungi</taxon>
        <taxon>Fungi incertae sedis</taxon>
        <taxon>Mucoromycota</taxon>
        <taxon>Mucoromycotina</taxon>
        <taxon>Mucoromycetes</taxon>
        <taxon>Mucorales</taxon>
        <taxon>Lichtheimiaceae</taxon>
        <taxon>Circinella</taxon>
    </lineage>
</organism>
<dbReference type="Pfam" id="PF00378">
    <property type="entry name" value="ECH_1"/>
    <property type="match status" value="1"/>
</dbReference>
<dbReference type="CDD" id="cd06558">
    <property type="entry name" value="crotonase-like"/>
    <property type="match status" value="1"/>
</dbReference>
<dbReference type="AlphaFoldDB" id="A0A8H7RYY2"/>
<dbReference type="GO" id="GO:0006635">
    <property type="term" value="P:fatty acid beta-oxidation"/>
    <property type="evidence" value="ECO:0007669"/>
    <property type="project" value="UniProtKB-UniPathway"/>
</dbReference>
<evidence type="ECO:0000256" key="2">
    <source>
        <dbReference type="ARBA" id="ARBA00005254"/>
    </source>
</evidence>
<evidence type="ECO:0000313" key="6">
    <source>
        <dbReference type="EMBL" id="KAG2218353.1"/>
    </source>
</evidence>
<comment type="similarity">
    <text evidence="2">Belongs to the enoyl-CoA hydratase/isomerase family.</text>
</comment>
<dbReference type="InterPro" id="IPR029045">
    <property type="entry name" value="ClpP/crotonase-like_dom_sf"/>
</dbReference>
<evidence type="ECO:0000256" key="4">
    <source>
        <dbReference type="ARBA" id="ARBA00023098"/>
    </source>
</evidence>
<accession>A0A8H7RYY2</accession>
<dbReference type="SUPFAM" id="SSF52096">
    <property type="entry name" value="ClpP/crotonase"/>
    <property type="match status" value="1"/>
</dbReference>
<keyword evidence="4" id="KW-0443">Lipid metabolism</keyword>
<dbReference type="PANTHER" id="PTHR43149:SF1">
    <property type="entry name" value="DELTA(3,5)-DELTA(2,4)-DIENOYL-COA ISOMERASE, MITOCHONDRIAL"/>
    <property type="match status" value="1"/>
</dbReference>
<comment type="caution">
    <text evidence="6">The sequence shown here is derived from an EMBL/GenBank/DDBJ whole genome shotgun (WGS) entry which is preliminary data.</text>
</comment>